<dbReference type="PANTHER" id="PTHR42068:SF1">
    <property type="entry name" value="YALI0B18964P"/>
    <property type="match status" value="1"/>
</dbReference>
<dbReference type="STRING" id="1173061.A0A0J9XCD6"/>
<dbReference type="PANTHER" id="PTHR42068">
    <property type="entry name" value="YALI0B18964P"/>
    <property type="match status" value="1"/>
</dbReference>
<feature type="compositionally biased region" description="Acidic residues" evidence="1">
    <location>
        <begin position="70"/>
        <end position="79"/>
    </location>
</feature>
<feature type="compositionally biased region" description="Polar residues" evidence="1">
    <location>
        <begin position="659"/>
        <end position="668"/>
    </location>
</feature>
<gene>
    <name evidence="2" type="ORF">BN980_GECA10s01231g</name>
</gene>
<feature type="compositionally biased region" description="Acidic residues" evidence="1">
    <location>
        <begin position="735"/>
        <end position="747"/>
    </location>
</feature>
<feature type="region of interest" description="Disordered" evidence="1">
    <location>
        <begin position="659"/>
        <end position="757"/>
    </location>
</feature>
<feature type="compositionally biased region" description="Basic and acidic residues" evidence="1">
    <location>
        <begin position="206"/>
        <end position="216"/>
    </location>
</feature>
<feature type="compositionally biased region" description="Basic and acidic residues" evidence="1">
    <location>
        <begin position="306"/>
        <end position="320"/>
    </location>
</feature>
<feature type="compositionally biased region" description="Basic and acidic residues" evidence="1">
    <location>
        <begin position="348"/>
        <end position="358"/>
    </location>
</feature>
<comment type="caution">
    <text evidence="2">The sequence shown here is derived from an EMBL/GenBank/DDBJ whole genome shotgun (WGS) entry which is preliminary data.</text>
</comment>
<reference evidence="2" key="1">
    <citation type="submission" date="2014-03" db="EMBL/GenBank/DDBJ databases">
        <authorList>
            <person name="Casaregola S."/>
        </authorList>
    </citation>
    <scope>NUCLEOTIDE SEQUENCE [LARGE SCALE GENOMIC DNA]</scope>
    <source>
        <strain evidence="2">CLIB 918</strain>
    </source>
</reference>
<sequence>MEGLGIKTNFENGGRILSDSPAILSPSKYSDGKSTNNKETITSINTNNDDYSYEYYDLDNNHIINNQPYGDDDYDDDDANSIQASPVDIAPRKNISGQGSLRQPSGLASHPQINGNGDGHAPPNITTSPVRQPSAQTSSPHSINTNGSSLPNSDSHDKNLSAVAKVRNMFPGFGSYKALNKSSTTQIGQPTGPYTYSNDSTTSVAEEPHPPRENHQQPKFTEVDLDPSFKPQVIQVNNRPDSDTISPYLDPNRKEDEANLQLLHSRNNTESLDFVPNMRPNIDMIGSRLRTPGVPSPATLIMTKSQYDKYRQTKDDKGEDNGEDSDEDQDEEDDDDDDENPQKARARRVFEEDEAKKEDFRMRMKQDAHLSVYRQKMTKLTGSQIGLSNLNPGVLSSSSNLPSGDDGFDYDSDEDYDDVPLGILKAHGFPTSGRLKTMKSQHNFGEEPNLMLPQPGGFGRQAGETASLRSFQSNLAGPPAVAPELEEGYLAMRNHNLSNIPGFNSSVPMNRGLVGEIAREEVAKRSRKAQMNNLAAQRTATMNGSMFDVNDGGSIYNGAQNNSSSSSGNGGGNSGEIQLQLQQMMQMQTQILQQMASNQGSPMTMLSTPGRMTPMQQGAPMKKMWSSFDVMSHGLRPGGAPSIRSFAQSDNHSIRSFPVNQAQQQQPINARPPLHQPHNSMPTLEGFKFPSTSPQPGGMPQQHQTNSMIMPGAGPNGANHQKQGSVATARLVDVGGDDDDDDDDDDEAGWKEMEQRKEQLRRLWKTQPAVVL</sequence>
<feature type="compositionally biased region" description="Polar residues" evidence="1">
    <location>
        <begin position="124"/>
        <end position="153"/>
    </location>
</feature>
<proteinExistence type="predicted"/>
<protein>
    <submittedName>
        <fullName evidence="2">Uncharacterized protein</fullName>
    </submittedName>
</protein>
<name>A0A0J9XCD6_GEOCN</name>
<evidence type="ECO:0000256" key="1">
    <source>
        <dbReference type="SAM" id="MobiDB-lite"/>
    </source>
</evidence>
<feature type="compositionally biased region" description="Acidic residues" evidence="1">
    <location>
        <begin position="321"/>
        <end position="339"/>
    </location>
</feature>
<feature type="region of interest" description="Disordered" evidence="1">
    <location>
        <begin position="286"/>
        <end position="358"/>
    </location>
</feature>
<feature type="compositionally biased region" description="Basic and acidic residues" evidence="1">
    <location>
        <begin position="748"/>
        <end position="757"/>
    </location>
</feature>
<feature type="region of interest" description="Disordered" evidence="1">
    <location>
        <begin position="181"/>
        <end position="218"/>
    </location>
</feature>
<dbReference type="OrthoDB" id="4097135at2759"/>
<feature type="compositionally biased region" description="Polar residues" evidence="1">
    <location>
        <begin position="181"/>
        <end position="204"/>
    </location>
</feature>
<feature type="compositionally biased region" description="Polar residues" evidence="1">
    <location>
        <begin position="690"/>
        <end position="708"/>
    </location>
</feature>
<dbReference type="Proteomes" id="UP000242525">
    <property type="component" value="Unassembled WGS sequence"/>
</dbReference>
<evidence type="ECO:0000313" key="3">
    <source>
        <dbReference type="Proteomes" id="UP000242525"/>
    </source>
</evidence>
<organism evidence="2 3">
    <name type="scientific">Geotrichum candidum</name>
    <name type="common">Oospora lactis</name>
    <name type="synonym">Dipodascus geotrichum</name>
    <dbReference type="NCBI Taxonomy" id="1173061"/>
    <lineage>
        <taxon>Eukaryota</taxon>
        <taxon>Fungi</taxon>
        <taxon>Dikarya</taxon>
        <taxon>Ascomycota</taxon>
        <taxon>Saccharomycotina</taxon>
        <taxon>Dipodascomycetes</taxon>
        <taxon>Dipodascales</taxon>
        <taxon>Dipodascaceae</taxon>
        <taxon>Geotrichum</taxon>
    </lineage>
</organism>
<keyword evidence="3" id="KW-1185">Reference proteome</keyword>
<feature type="compositionally biased region" description="Polar residues" evidence="1">
    <location>
        <begin position="32"/>
        <end position="50"/>
    </location>
</feature>
<feature type="region of interest" description="Disordered" evidence="1">
    <location>
        <begin position="1"/>
        <end position="157"/>
    </location>
</feature>
<dbReference type="EMBL" id="CCBN010000010">
    <property type="protein sequence ID" value="CDO55186.1"/>
    <property type="molecule type" value="Genomic_DNA"/>
</dbReference>
<accession>A0A0J9XCD6</accession>
<evidence type="ECO:0000313" key="2">
    <source>
        <dbReference type="EMBL" id="CDO55186.1"/>
    </source>
</evidence>
<dbReference type="AlphaFoldDB" id="A0A0J9XCD6"/>